<dbReference type="Proteomes" id="UP000270487">
    <property type="component" value="Chromosome"/>
</dbReference>
<accession>A0A448T9Z1</accession>
<dbReference type="EMBL" id="LR134492">
    <property type="protein sequence ID" value="VEI76782.1"/>
    <property type="molecule type" value="Genomic_DNA"/>
</dbReference>
<organism evidence="1 2">
    <name type="scientific">Serratia fonticola</name>
    <dbReference type="NCBI Taxonomy" id="47917"/>
    <lineage>
        <taxon>Bacteria</taxon>
        <taxon>Pseudomonadati</taxon>
        <taxon>Pseudomonadota</taxon>
        <taxon>Gammaproteobacteria</taxon>
        <taxon>Enterobacterales</taxon>
        <taxon>Yersiniaceae</taxon>
        <taxon>Serratia</taxon>
    </lineage>
</organism>
<protein>
    <submittedName>
        <fullName evidence="1">Protein of uncharacterized function (DUF2531)</fullName>
    </submittedName>
</protein>
<reference evidence="1 2" key="1">
    <citation type="submission" date="2018-12" db="EMBL/GenBank/DDBJ databases">
        <authorList>
            <consortium name="Pathogen Informatics"/>
        </authorList>
    </citation>
    <scope>NUCLEOTIDE SEQUENCE [LARGE SCALE GENOMIC DNA]</scope>
    <source>
        <strain evidence="1 2">NCTC13193</strain>
    </source>
</reference>
<sequence length="118" mass="13551">MNKAWWFWLLFSAPLWAEQYRDPFQPPLTAACADPAVSPEGWRLKGIIGTPDLRYGWVVTPQGQWLGLLPRQRVLDGDWQVIQIQPRQLELVAQDRAEACRPRTGSVVLTLGKNRKEK</sequence>
<dbReference type="AlphaFoldDB" id="A0A448T9Z1"/>
<evidence type="ECO:0000313" key="1">
    <source>
        <dbReference type="EMBL" id="VEI76782.1"/>
    </source>
</evidence>
<proteinExistence type="predicted"/>
<name>A0A448T9Z1_SERFO</name>
<gene>
    <name evidence="1" type="ORF">NCTC13193_05499</name>
</gene>
<dbReference type="RefSeq" id="WP_141133117.1">
    <property type="nucleotide sequence ID" value="NZ_CAMISF010000009.1"/>
</dbReference>
<evidence type="ECO:0000313" key="2">
    <source>
        <dbReference type="Proteomes" id="UP000270487"/>
    </source>
</evidence>